<dbReference type="Proteomes" id="UP000094056">
    <property type="component" value="Unassembled WGS sequence"/>
</dbReference>
<evidence type="ECO:0000313" key="1">
    <source>
        <dbReference type="EMBL" id="ODS34074.1"/>
    </source>
</evidence>
<dbReference type="PANTHER" id="PTHR34849:SF5">
    <property type="entry name" value="SSL2733 PROTEIN"/>
    <property type="match status" value="1"/>
</dbReference>
<dbReference type="EMBL" id="MAYW01000013">
    <property type="protein sequence ID" value="ODS34074.1"/>
    <property type="molecule type" value="Genomic_DNA"/>
</dbReference>
<dbReference type="SUPFAM" id="SSF46689">
    <property type="entry name" value="Homeodomain-like"/>
    <property type="match status" value="1"/>
</dbReference>
<dbReference type="InterPro" id="IPR009057">
    <property type="entry name" value="Homeodomain-like_sf"/>
</dbReference>
<accession>A0A1E3XGN1</accession>
<dbReference type="Gene3D" id="1.10.10.10">
    <property type="entry name" value="Winged helix-like DNA-binding domain superfamily/Winged helix DNA-binding domain"/>
    <property type="match status" value="1"/>
</dbReference>
<reference evidence="1 2" key="1">
    <citation type="submission" date="2016-07" db="EMBL/GenBank/DDBJ databases">
        <title>Draft genome of Scalindua rubra, obtained from a brine-seawater interface in the Red Sea, sheds light on salt adaptation in anammox bacteria.</title>
        <authorList>
            <person name="Speth D.R."/>
            <person name="Lagkouvardos I."/>
            <person name="Wang Y."/>
            <person name="Qian P.-Y."/>
            <person name="Dutilh B.E."/>
            <person name="Jetten M.S."/>
        </authorList>
    </citation>
    <scope>NUCLEOTIDE SEQUENCE [LARGE SCALE GENOMIC DNA]</scope>
    <source>
        <strain evidence="1">BSI-1</strain>
    </source>
</reference>
<organism evidence="1 2">
    <name type="scientific">Candidatus Scalindua rubra</name>
    <dbReference type="NCBI Taxonomy" id="1872076"/>
    <lineage>
        <taxon>Bacteria</taxon>
        <taxon>Pseudomonadati</taxon>
        <taxon>Planctomycetota</taxon>
        <taxon>Candidatus Brocadiia</taxon>
        <taxon>Candidatus Brocadiales</taxon>
        <taxon>Candidatus Scalinduaceae</taxon>
        <taxon>Candidatus Scalindua</taxon>
    </lineage>
</organism>
<evidence type="ECO:0000313" key="2">
    <source>
        <dbReference type="Proteomes" id="UP000094056"/>
    </source>
</evidence>
<evidence type="ECO:0008006" key="3">
    <source>
        <dbReference type="Google" id="ProtNLM"/>
    </source>
</evidence>
<sequence length="76" mass="8617">MSIERISIDQKVHFGKPCIAGTRIPVYCVLELVQAGITFDEIVKKYYPDITFDDIKACIQYAVELVKSEEVHIGEV</sequence>
<dbReference type="AlphaFoldDB" id="A0A1E3XGN1"/>
<dbReference type="PANTHER" id="PTHR34849">
    <property type="entry name" value="SSL5025 PROTEIN"/>
    <property type="match status" value="1"/>
</dbReference>
<dbReference type="Pfam" id="PF04255">
    <property type="entry name" value="DUF433"/>
    <property type="match status" value="1"/>
</dbReference>
<dbReference type="PATRIC" id="fig|1872076.5.peg.858"/>
<proteinExistence type="predicted"/>
<gene>
    <name evidence="1" type="ORF">SCARUB_00747</name>
</gene>
<dbReference type="InterPro" id="IPR007367">
    <property type="entry name" value="DUF433"/>
</dbReference>
<dbReference type="InterPro" id="IPR036388">
    <property type="entry name" value="WH-like_DNA-bd_sf"/>
</dbReference>
<comment type="caution">
    <text evidence="1">The sequence shown here is derived from an EMBL/GenBank/DDBJ whole genome shotgun (WGS) entry which is preliminary data.</text>
</comment>
<name>A0A1E3XGN1_9BACT</name>
<protein>
    <recommendedName>
        <fullName evidence="3">Antitoxin</fullName>
    </recommendedName>
</protein>